<dbReference type="Proteomes" id="UP001557484">
    <property type="component" value="Unassembled WGS sequence"/>
</dbReference>
<organism evidence="2 3">
    <name type="scientific">Zhongshania arctica</name>
    <dbReference type="NCBI Taxonomy" id="3238302"/>
    <lineage>
        <taxon>Bacteria</taxon>
        <taxon>Pseudomonadati</taxon>
        <taxon>Pseudomonadota</taxon>
        <taxon>Gammaproteobacteria</taxon>
        <taxon>Cellvibrionales</taxon>
        <taxon>Spongiibacteraceae</taxon>
        <taxon>Zhongshania</taxon>
    </lineage>
</organism>
<evidence type="ECO:0000313" key="3">
    <source>
        <dbReference type="Proteomes" id="UP001557484"/>
    </source>
</evidence>
<dbReference type="Gene3D" id="3.60.21.10">
    <property type="match status" value="1"/>
</dbReference>
<dbReference type="InterPro" id="IPR029052">
    <property type="entry name" value="Metallo-depent_PP-like"/>
</dbReference>
<feature type="signal peptide" evidence="1">
    <location>
        <begin position="1"/>
        <end position="18"/>
    </location>
</feature>
<dbReference type="PANTHER" id="PTHR43143:SF1">
    <property type="entry name" value="SERINE_THREONINE-PROTEIN PHOSPHATASE CPPED1"/>
    <property type="match status" value="1"/>
</dbReference>
<reference evidence="2 3" key="1">
    <citation type="journal article" date="2011" name="Int. J. Syst. Evol. Microbiol.">
        <title>Zhongshania antarctica gen. nov., sp. nov. and Zhongshania guokunii sp. nov., gammaproteobacteria respectively isolated from coastal attached (fast) ice and surface seawater of the Antarctic.</title>
        <authorList>
            <person name="Li H.J."/>
            <person name="Zhang X.Y."/>
            <person name="Chen C.X."/>
            <person name="Zhang Y.J."/>
            <person name="Gao Z.M."/>
            <person name="Yu Y."/>
            <person name="Chen X.L."/>
            <person name="Chen B."/>
            <person name="Zhang Y.Z."/>
        </authorList>
    </citation>
    <scope>NUCLEOTIDE SEQUENCE [LARGE SCALE GENOMIC DNA]</scope>
    <source>
        <strain evidence="2 3">R06B22</strain>
    </source>
</reference>
<keyword evidence="3" id="KW-1185">Reference proteome</keyword>
<protein>
    <recommendedName>
        <fullName evidence="4">Calcineurin-like phosphoesterase domain-containing protein</fullName>
    </recommendedName>
</protein>
<dbReference type="RefSeq" id="WP_368377015.1">
    <property type="nucleotide sequence ID" value="NZ_JBFRYB010000001.1"/>
</dbReference>
<dbReference type="EMBL" id="JBFRYB010000001">
    <property type="protein sequence ID" value="MEX1666955.1"/>
    <property type="molecule type" value="Genomic_DNA"/>
</dbReference>
<accession>A0ABV3U034</accession>
<evidence type="ECO:0000256" key="1">
    <source>
        <dbReference type="SAM" id="SignalP"/>
    </source>
</evidence>
<evidence type="ECO:0008006" key="4">
    <source>
        <dbReference type="Google" id="ProtNLM"/>
    </source>
</evidence>
<comment type="caution">
    <text evidence="2">The sequence shown here is derived from an EMBL/GenBank/DDBJ whole genome shotgun (WGS) entry which is preliminary data.</text>
</comment>
<dbReference type="PANTHER" id="PTHR43143">
    <property type="entry name" value="METALLOPHOSPHOESTERASE, CALCINEURIN SUPERFAMILY"/>
    <property type="match status" value="1"/>
</dbReference>
<dbReference type="PROSITE" id="PS51257">
    <property type="entry name" value="PROKAR_LIPOPROTEIN"/>
    <property type="match status" value="1"/>
</dbReference>
<keyword evidence="1" id="KW-0732">Signal</keyword>
<sequence length="596" mass="64830">MNYISKALLLISTLTLLACNNSDSSNTVGAVENDVASSQKLGPAACDNMSDEAFVTRNELAAGSRPASAALLLRFVHLTDDHIIDDDGQLLNGASALDPLYTSFESAQRFQEEYSDEVLNDLISALNNCHSQYPAEFAIVTGDSADLTTVAETRRFIDNLDGRVDQMSAFEEACTLALGADAPAEQIDLFCTRFSGRGTADTQTIDPDIDDPAYQFLPTRTVLQAQNTQQAAISGRAADGSVDPARQTVTRSAGLPEVLRCDDGAEGCINQAIAMPWFVAFGNHDGYIRGTVAADVPLNEVSQLTGRRYMLGQRDFIQEFFKSSSQPLGHGFGLVDAARLEDEDDRNDGYYAFDAGEQRFRMIVLNTIIDGRDPRVPTAMLRNPFALSDGSLDRAQFDWLKTELAAAHARQQLVMVFSHHPDLTFAEYGMFADLLTLEVSAVELNAELASWPNMIAWVAGHTHVHRVRAFAVDDGVGSNGEISTPVSDCHGQHCGGFWQIETASLIDHPQQQRLIEVFDNGDGSGTIRGPVLSHSLENPQRLAAADDRCALYLTDPAAVQAAISEANLDALCTQGGQREGRPEDRNVELIFTMPQF</sequence>
<evidence type="ECO:0000313" key="2">
    <source>
        <dbReference type="EMBL" id="MEX1666955.1"/>
    </source>
</evidence>
<dbReference type="InterPro" id="IPR051918">
    <property type="entry name" value="STPP_CPPED1"/>
</dbReference>
<gene>
    <name evidence="2" type="ORF">AB4875_15780</name>
</gene>
<proteinExistence type="predicted"/>
<feature type="chain" id="PRO_5046554526" description="Calcineurin-like phosphoesterase domain-containing protein" evidence="1">
    <location>
        <begin position="19"/>
        <end position="596"/>
    </location>
</feature>
<dbReference type="SUPFAM" id="SSF56300">
    <property type="entry name" value="Metallo-dependent phosphatases"/>
    <property type="match status" value="1"/>
</dbReference>
<name>A0ABV3U034_9GAMM</name>